<dbReference type="SMART" id="SM00644">
    <property type="entry name" value="Ami_2"/>
    <property type="match status" value="1"/>
</dbReference>
<feature type="chain" id="PRO_5035065737" description="N-acetylmuramoyl-L-alanine amidase" evidence="6">
    <location>
        <begin position="30"/>
        <end position="737"/>
    </location>
</feature>
<reference evidence="9 10" key="1">
    <citation type="submission" date="2019-05" db="EMBL/GenBank/DDBJ databases">
        <title>Mumia sp. nov., isolated from the intestinal contents of plateau pika (Ochotona curzoniae) in the Qinghai-Tibet plateau of China.</title>
        <authorList>
            <person name="Tian Z."/>
        </authorList>
    </citation>
    <scope>NUCLEOTIDE SEQUENCE [LARGE SCALE GENOMIC DNA]</scope>
    <source>
        <strain evidence="10">527</strain>
        <strain evidence="9">Z527</strain>
    </source>
</reference>
<dbReference type="GO" id="GO:0071555">
    <property type="term" value="P:cell wall organization"/>
    <property type="evidence" value="ECO:0007669"/>
    <property type="project" value="UniProtKB-KW"/>
</dbReference>
<feature type="region of interest" description="Disordered" evidence="5">
    <location>
        <begin position="195"/>
        <end position="228"/>
    </location>
</feature>
<dbReference type="PANTHER" id="PTHR30417">
    <property type="entry name" value="N-ACETYLMURAMOYL-L-ALANINE AMIDASE AMID"/>
    <property type="match status" value="1"/>
</dbReference>
<keyword evidence="4" id="KW-0961">Cell wall biogenesis/degradation</keyword>
<dbReference type="EMBL" id="VDFR01000038">
    <property type="protein sequence ID" value="TNC48227.1"/>
    <property type="molecule type" value="Genomic_DNA"/>
</dbReference>
<comment type="catalytic activity">
    <reaction evidence="1">
        <text>Hydrolyzes the link between N-acetylmuramoyl residues and L-amino acid residues in certain cell-wall glycopeptides.</text>
        <dbReference type="EC" id="3.5.1.28"/>
    </reaction>
</comment>
<feature type="region of interest" description="Disordered" evidence="5">
    <location>
        <begin position="243"/>
        <end position="268"/>
    </location>
</feature>
<dbReference type="InterPro" id="IPR002502">
    <property type="entry name" value="Amidase_domain"/>
</dbReference>
<protein>
    <recommendedName>
        <fullName evidence="2">N-acetylmuramoyl-L-alanine amidase</fullName>
        <ecNumber evidence="2">3.5.1.28</ecNumber>
    </recommendedName>
</protein>
<dbReference type="RefSeq" id="WP_139105625.1">
    <property type="nucleotide sequence ID" value="NZ_VDFR01000038.1"/>
</dbReference>
<evidence type="ECO:0000259" key="7">
    <source>
        <dbReference type="SMART" id="SM00644"/>
    </source>
</evidence>
<proteinExistence type="predicted"/>
<keyword evidence="6" id="KW-0732">Signal</keyword>
<dbReference type="Gene3D" id="2.60.40.2700">
    <property type="match status" value="1"/>
</dbReference>
<dbReference type="InterPro" id="IPR051206">
    <property type="entry name" value="NAMLAA_amidase_2"/>
</dbReference>
<dbReference type="GO" id="GO:0009253">
    <property type="term" value="P:peptidoglycan catabolic process"/>
    <property type="evidence" value="ECO:0007669"/>
    <property type="project" value="InterPro"/>
</dbReference>
<evidence type="ECO:0000256" key="4">
    <source>
        <dbReference type="ARBA" id="ARBA00023316"/>
    </source>
</evidence>
<keyword evidence="3" id="KW-0378">Hydrolase</keyword>
<dbReference type="Proteomes" id="UP000306740">
    <property type="component" value="Unassembled WGS sequence"/>
</dbReference>
<dbReference type="EMBL" id="VDFR01000067">
    <property type="protein sequence ID" value="TNC45282.1"/>
    <property type="molecule type" value="Genomic_DNA"/>
</dbReference>
<name>A0A5C4MU61_9ACTN</name>
<evidence type="ECO:0000256" key="3">
    <source>
        <dbReference type="ARBA" id="ARBA00022801"/>
    </source>
</evidence>
<feature type="region of interest" description="Disordered" evidence="5">
    <location>
        <begin position="103"/>
        <end position="127"/>
    </location>
</feature>
<organism evidence="9 10">
    <name type="scientific">Mumia zhuanghuii</name>
    <dbReference type="NCBI Taxonomy" id="2585211"/>
    <lineage>
        <taxon>Bacteria</taxon>
        <taxon>Bacillati</taxon>
        <taxon>Actinomycetota</taxon>
        <taxon>Actinomycetes</taxon>
        <taxon>Propionibacteriales</taxon>
        <taxon>Nocardioidaceae</taxon>
        <taxon>Mumia</taxon>
    </lineage>
</organism>
<dbReference type="EC" id="3.5.1.28" evidence="2"/>
<feature type="signal peptide" evidence="6">
    <location>
        <begin position="1"/>
        <end position="29"/>
    </location>
</feature>
<evidence type="ECO:0000313" key="9">
    <source>
        <dbReference type="EMBL" id="TNC48227.1"/>
    </source>
</evidence>
<evidence type="ECO:0000313" key="10">
    <source>
        <dbReference type="Proteomes" id="UP000306740"/>
    </source>
</evidence>
<evidence type="ECO:0000256" key="5">
    <source>
        <dbReference type="SAM" id="MobiDB-lite"/>
    </source>
</evidence>
<dbReference type="CDD" id="cd06583">
    <property type="entry name" value="PGRP"/>
    <property type="match status" value="1"/>
</dbReference>
<dbReference type="GO" id="GO:0009254">
    <property type="term" value="P:peptidoglycan turnover"/>
    <property type="evidence" value="ECO:0007669"/>
    <property type="project" value="TreeGrafter"/>
</dbReference>
<evidence type="ECO:0000313" key="8">
    <source>
        <dbReference type="EMBL" id="TNC45282.1"/>
    </source>
</evidence>
<dbReference type="OrthoDB" id="9758772at2"/>
<gene>
    <name evidence="9" type="ORF">FHE65_07710</name>
    <name evidence="8" type="ORF">FHE65_14910</name>
</gene>
<dbReference type="PANTHER" id="PTHR30417:SF1">
    <property type="entry name" value="N-ACETYLMURAMOYL-L-ALANINE AMIDASE AMID"/>
    <property type="match status" value="1"/>
</dbReference>
<feature type="domain" description="N-acetylmuramoyl-L-alanine amidase" evidence="7">
    <location>
        <begin position="259"/>
        <end position="396"/>
    </location>
</feature>
<evidence type="ECO:0000256" key="2">
    <source>
        <dbReference type="ARBA" id="ARBA00011901"/>
    </source>
</evidence>
<dbReference type="Gene3D" id="3.40.80.10">
    <property type="entry name" value="Peptidoglycan recognition protein-like"/>
    <property type="match status" value="1"/>
</dbReference>
<evidence type="ECO:0000256" key="6">
    <source>
        <dbReference type="SAM" id="SignalP"/>
    </source>
</evidence>
<evidence type="ECO:0000256" key="1">
    <source>
        <dbReference type="ARBA" id="ARBA00001561"/>
    </source>
</evidence>
<dbReference type="FunFam" id="3.40.80.10:FF:000006">
    <property type="entry name" value="N-acetylmuramoyl-L-alanine amidase"/>
    <property type="match status" value="1"/>
</dbReference>
<dbReference type="SUPFAM" id="SSF55846">
    <property type="entry name" value="N-acetylmuramoyl-L-alanine amidase-like"/>
    <property type="match status" value="1"/>
</dbReference>
<dbReference type="InterPro" id="IPR036505">
    <property type="entry name" value="Amidase/PGRP_sf"/>
</dbReference>
<dbReference type="Pfam" id="PF01510">
    <property type="entry name" value="Amidase_2"/>
    <property type="match status" value="1"/>
</dbReference>
<sequence length="737" mass="78245">MRSTLVRVGVVGGASALLLTALPASLVSASPSTERPPTDRSGVDCTTVLAAPTLESAFTAAAEAADVPEDLLKSVSYLQSRWEGHDGEASNDGGYGMFNLKDTTQAVPDGAGKDDGGGAHRTTSPLERGAHLTGLTVAAVKNDDRANLCAAAALAASYAPGLDRTSPAETWTGAIRRFGAADTFVRQVLTAARKGQERVTSSGDRVTLRSDPSIEVPAPGPSDPETGCPTNLGCEWIPAGYEKLEPTDPDSTGNYGNHDKADRTGPGGPKLKYIVIHDTETAYDPTIGLVTDPSYLAWNYTIRSSDGHIANHLDPKDVGWHAGNWYVNAHSIGIEHEGWAGSAGWFTEAMYQQSAALVRHLADKHDIPLDRAHIIGHDQVPGVLAGSTKSVHWDPGPYWDWEHYFDLIGAPIGQSAKNTTDVKAGDVVEVRAGYADNVNPITGCQQASPGSGDCVEGQGTNFVLARQAPAPDAPLAKDPGWKPGGAAGTSYASDISARVQSGHKLVVAEVRDGWLGVWWAGSLVWIANPADNPVVFRTTAKTVTVASATTAAPTYGRAYPEPDAYAPYEIPVQAIGALEYTLGVGQRYAVSDDDVETDYYYAKSFDGSIPDDRTDVKGALRYYQLWYAHKQLFVQADDVVLDDPGKRVVVPTALPRISGEAKVGSTLTVSNGRWSREVHGFGYRWLVGGRVVKGATSYTYTPRAADVGKRIIAVVSVDDPALHPMVAPSLPTAKVRP</sequence>
<dbReference type="AlphaFoldDB" id="A0A5C4MU61"/>
<comment type="caution">
    <text evidence="9">The sequence shown here is derived from an EMBL/GenBank/DDBJ whole genome shotgun (WGS) entry which is preliminary data.</text>
</comment>
<dbReference type="GO" id="GO:0008745">
    <property type="term" value="F:N-acetylmuramoyl-L-alanine amidase activity"/>
    <property type="evidence" value="ECO:0007669"/>
    <property type="project" value="UniProtKB-EC"/>
</dbReference>
<accession>A0A5C4MU61</accession>